<dbReference type="RefSeq" id="WP_379951417.1">
    <property type="nucleotide sequence ID" value="NZ_JBHMAF010000189.1"/>
</dbReference>
<evidence type="ECO:0000313" key="2">
    <source>
        <dbReference type="Proteomes" id="UP001589609"/>
    </source>
</evidence>
<dbReference type="Proteomes" id="UP001589609">
    <property type="component" value="Unassembled WGS sequence"/>
</dbReference>
<comment type="caution">
    <text evidence="1">The sequence shown here is derived from an EMBL/GenBank/DDBJ whole genome shotgun (WGS) entry which is preliminary data.</text>
</comment>
<gene>
    <name evidence="1" type="ORF">ACFFMS_23455</name>
</gene>
<keyword evidence="2" id="KW-1185">Reference proteome</keyword>
<organism evidence="1 2">
    <name type="scientific">Ectobacillus funiculus</name>
    <dbReference type="NCBI Taxonomy" id="137993"/>
    <lineage>
        <taxon>Bacteria</taxon>
        <taxon>Bacillati</taxon>
        <taxon>Bacillota</taxon>
        <taxon>Bacilli</taxon>
        <taxon>Bacillales</taxon>
        <taxon>Bacillaceae</taxon>
        <taxon>Ectobacillus</taxon>
    </lineage>
</organism>
<proteinExistence type="predicted"/>
<reference evidence="1 2" key="1">
    <citation type="submission" date="2024-09" db="EMBL/GenBank/DDBJ databases">
        <authorList>
            <person name="Sun Q."/>
            <person name="Mori K."/>
        </authorList>
    </citation>
    <scope>NUCLEOTIDE SEQUENCE [LARGE SCALE GENOMIC DNA]</scope>
    <source>
        <strain evidence="1 2">JCM 11201</strain>
    </source>
</reference>
<evidence type="ECO:0000313" key="1">
    <source>
        <dbReference type="EMBL" id="MFB9761212.1"/>
    </source>
</evidence>
<dbReference type="EMBL" id="JBHMAF010000189">
    <property type="protein sequence ID" value="MFB9761212.1"/>
    <property type="molecule type" value="Genomic_DNA"/>
</dbReference>
<sequence>MKKNFHELRAAVKAIIAKIKDGYTITHQELQTLMDHAGMMQTIESRVMYVLGERDLEIEEE</sequence>
<accession>A0ABV5WLC5</accession>
<name>A0ABV5WLC5_9BACI</name>
<protein>
    <submittedName>
        <fullName evidence="1">Uncharacterized protein</fullName>
    </submittedName>
</protein>